<dbReference type="GO" id="GO:0005975">
    <property type="term" value="P:carbohydrate metabolic process"/>
    <property type="evidence" value="ECO:0007669"/>
    <property type="project" value="InterPro"/>
</dbReference>
<comment type="catalytic activity">
    <reaction evidence="10">
        <text>(1,4-alpha-D-galacturonosyl)n+m + H2O = (1,4-alpha-D-galacturonosyl)n + (1,4-alpha-D-galacturonosyl)m.</text>
        <dbReference type="EC" id="3.2.1.15"/>
    </reaction>
</comment>
<dbReference type="InterPro" id="IPR011050">
    <property type="entry name" value="Pectin_lyase_fold/virulence"/>
</dbReference>
<dbReference type="GO" id="GO:0004650">
    <property type="term" value="F:polygalacturonase activity"/>
    <property type="evidence" value="ECO:0007669"/>
    <property type="project" value="UniProtKB-EC"/>
</dbReference>
<evidence type="ECO:0000256" key="3">
    <source>
        <dbReference type="ARBA" id="ARBA00012736"/>
    </source>
</evidence>
<feature type="chain" id="PRO_5044300006" description="endo-polygalacturonase" evidence="13">
    <location>
        <begin position="23"/>
        <end position="425"/>
    </location>
</feature>
<evidence type="ECO:0000256" key="11">
    <source>
        <dbReference type="PROSITE-ProRule" id="PRU10052"/>
    </source>
</evidence>
<keyword evidence="14" id="KW-1185">Reference proteome</keyword>
<evidence type="ECO:0000256" key="8">
    <source>
        <dbReference type="ARBA" id="ARBA00023295"/>
    </source>
</evidence>
<organism evidence="14 15">
    <name type="scientific">Dioscorea cayennensis subsp. rotundata</name>
    <name type="common">White Guinea yam</name>
    <name type="synonym">Dioscorea rotundata</name>
    <dbReference type="NCBI Taxonomy" id="55577"/>
    <lineage>
        <taxon>Eukaryota</taxon>
        <taxon>Viridiplantae</taxon>
        <taxon>Streptophyta</taxon>
        <taxon>Embryophyta</taxon>
        <taxon>Tracheophyta</taxon>
        <taxon>Spermatophyta</taxon>
        <taxon>Magnoliopsida</taxon>
        <taxon>Liliopsida</taxon>
        <taxon>Dioscoreales</taxon>
        <taxon>Dioscoreaceae</taxon>
        <taxon>Dioscorea</taxon>
    </lineage>
</organism>
<evidence type="ECO:0000256" key="13">
    <source>
        <dbReference type="SAM" id="SignalP"/>
    </source>
</evidence>
<dbReference type="Proteomes" id="UP001515500">
    <property type="component" value="Chromosome 15"/>
</dbReference>
<name>A0AB40CQI2_DIOCR</name>
<evidence type="ECO:0000313" key="14">
    <source>
        <dbReference type="Proteomes" id="UP001515500"/>
    </source>
</evidence>
<evidence type="ECO:0000256" key="10">
    <source>
        <dbReference type="ARBA" id="ARBA00034074"/>
    </source>
</evidence>
<dbReference type="Pfam" id="PF00295">
    <property type="entry name" value="Glyco_hydro_28"/>
    <property type="match status" value="1"/>
</dbReference>
<protein>
    <recommendedName>
        <fullName evidence="3">endo-polygalacturonase</fullName>
        <ecNumber evidence="3">3.2.1.15</ecNumber>
    </recommendedName>
</protein>
<evidence type="ECO:0000256" key="1">
    <source>
        <dbReference type="ARBA" id="ARBA00004191"/>
    </source>
</evidence>
<comment type="subcellular location">
    <subcellularLocation>
        <location evidence="1">Secreted</location>
        <location evidence="1">Cell wall</location>
    </subcellularLocation>
</comment>
<keyword evidence="8 12" id="KW-0326">Glycosidase</keyword>
<reference evidence="15" key="1">
    <citation type="submission" date="2025-08" db="UniProtKB">
        <authorList>
            <consortium name="RefSeq"/>
        </authorList>
    </citation>
    <scope>IDENTIFICATION</scope>
</reference>
<accession>A0AB40CQI2</accession>
<dbReference type="GO" id="GO:0009830">
    <property type="term" value="P:cell wall modification involved in abscission"/>
    <property type="evidence" value="ECO:0007669"/>
    <property type="project" value="UniProtKB-ARBA"/>
</dbReference>
<evidence type="ECO:0000256" key="2">
    <source>
        <dbReference type="ARBA" id="ARBA00008834"/>
    </source>
</evidence>
<dbReference type="Gene3D" id="2.160.20.10">
    <property type="entry name" value="Single-stranded right-handed beta-helix, Pectin lyase-like"/>
    <property type="match status" value="1"/>
</dbReference>
<dbReference type="GO" id="GO:0010047">
    <property type="term" value="P:fruit dehiscence"/>
    <property type="evidence" value="ECO:0007669"/>
    <property type="project" value="UniProtKB-ARBA"/>
</dbReference>
<keyword evidence="9" id="KW-0961">Cell wall biogenesis/degradation</keyword>
<evidence type="ECO:0000256" key="5">
    <source>
        <dbReference type="ARBA" id="ARBA00022525"/>
    </source>
</evidence>
<evidence type="ECO:0000313" key="15">
    <source>
        <dbReference type="RefSeq" id="XP_039140388.1"/>
    </source>
</evidence>
<evidence type="ECO:0000256" key="4">
    <source>
        <dbReference type="ARBA" id="ARBA00022512"/>
    </source>
</evidence>
<dbReference type="RefSeq" id="XP_039140388.1">
    <property type="nucleotide sequence ID" value="XM_039284454.1"/>
</dbReference>
<dbReference type="PANTHER" id="PTHR31375">
    <property type="match status" value="1"/>
</dbReference>
<dbReference type="AlphaFoldDB" id="A0AB40CQI2"/>
<evidence type="ECO:0000256" key="6">
    <source>
        <dbReference type="ARBA" id="ARBA00022729"/>
    </source>
</evidence>
<dbReference type="SUPFAM" id="SSF51126">
    <property type="entry name" value="Pectin lyase-like"/>
    <property type="match status" value="1"/>
</dbReference>
<feature type="signal peptide" evidence="13">
    <location>
        <begin position="1"/>
        <end position="22"/>
    </location>
</feature>
<proteinExistence type="inferred from homology"/>
<keyword evidence="6 13" id="KW-0732">Signal</keyword>
<comment type="similarity">
    <text evidence="2 12">Belongs to the glycosyl hydrolase 28 family.</text>
</comment>
<keyword evidence="4" id="KW-0134">Cell wall</keyword>
<dbReference type="InterPro" id="IPR012334">
    <property type="entry name" value="Pectin_lyas_fold"/>
</dbReference>
<keyword evidence="7 12" id="KW-0378">Hydrolase</keyword>
<sequence length="425" mass="46368">MLKLIPFLSFLILVAFNELALSSFEERIEGVMMDSFDLLGGFDYDSSSYNKMVVDVEDYGAKGDGRDDSEAFDKAWRVACSSSKPVTFIVANDKKYKLKPLTFQGPCKSNVKVMIEGSIEASSDRSDWNGKNQRHWLLFDEINDLEVGGGGTINGNGKIWWQNSCKIKKSLPCHDAPTAMTFSKCKNLKVNELSIKNSQQIHISFERCSNVHASQLSISSPESSPNTDGIHVTGTQNINITNCVIQTGDDCISIVSGSQGVKVMDITCGPGHGISIGSLGSHNSEDHVSDVLVDTAKLTNTTNGVRIKTWQGGSGYAKHIIFQNINMKNVKNPIIIDQNYCDSTKPCDEQKSAVEVSNILYKNIKGTSASDIAIDFECSKSVPCHDIVLQDINLIKEGGGTAKSSCKNVEWTKMGQALPEPCDAN</sequence>
<evidence type="ECO:0000256" key="12">
    <source>
        <dbReference type="RuleBase" id="RU361169"/>
    </source>
</evidence>
<dbReference type="GeneID" id="120277595"/>
<evidence type="ECO:0000256" key="9">
    <source>
        <dbReference type="ARBA" id="ARBA00023316"/>
    </source>
</evidence>
<dbReference type="PROSITE" id="PS00502">
    <property type="entry name" value="POLYGALACTURONASE"/>
    <property type="match status" value="1"/>
</dbReference>
<evidence type="ECO:0000256" key="7">
    <source>
        <dbReference type="ARBA" id="ARBA00022801"/>
    </source>
</evidence>
<dbReference type="InterPro" id="IPR000743">
    <property type="entry name" value="Glyco_hydro_28"/>
</dbReference>
<keyword evidence="5" id="KW-0964">Secreted</keyword>
<gene>
    <name evidence="15" type="primary">LOC120277595</name>
</gene>
<dbReference type="FunFam" id="2.160.20.10:FF:000028">
    <property type="entry name" value="Polygalacturonase QRT2"/>
    <property type="match status" value="1"/>
</dbReference>
<feature type="active site" evidence="11">
    <location>
        <position position="272"/>
    </location>
</feature>
<dbReference type="GO" id="GO:0009901">
    <property type="term" value="P:anther dehiscence"/>
    <property type="evidence" value="ECO:0007669"/>
    <property type="project" value="UniProtKB-ARBA"/>
</dbReference>
<dbReference type="EC" id="3.2.1.15" evidence="3"/>